<proteinExistence type="predicted"/>
<feature type="compositionally biased region" description="Polar residues" evidence="1">
    <location>
        <begin position="941"/>
        <end position="955"/>
    </location>
</feature>
<dbReference type="AlphaFoldDB" id="A0A9Q5N8E1"/>
<dbReference type="OrthoDB" id="274691at2759"/>
<evidence type="ECO:0000313" key="3">
    <source>
        <dbReference type="Proteomes" id="UP000757232"/>
    </source>
</evidence>
<comment type="caution">
    <text evidence="2">The sequence shown here is derived from an EMBL/GenBank/DDBJ whole genome shotgun (WGS) entry which is preliminary data.</text>
</comment>
<feature type="region of interest" description="Disordered" evidence="1">
    <location>
        <begin position="551"/>
        <end position="578"/>
    </location>
</feature>
<organism evidence="2 3">
    <name type="scientific">Sanghuangporus baumii</name>
    <name type="common">Phellinus baumii</name>
    <dbReference type="NCBI Taxonomy" id="108892"/>
    <lineage>
        <taxon>Eukaryota</taxon>
        <taxon>Fungi</taxon>
        <taxon>Dikarya</taxon>
        <taxon>Basidiomycota</taxon>
        <taxon>Agaricomycotina</taxon>
        <taxon>Agaricomycetes</taxon>
        <taxon>Hymenochaetales</taxon>
        <taxon>Hymenochaetaceae</taxon>
        <taxon>Sanghuangporus</taxon>
    </lineage>
</organism>
<feature type="region of interest" description="Disordered" evidence="1">
    <location>
        <begin position="473"/>
        <end position="498"/>
    </location>
</feature>
<name>A0A9Q5N8E1_SANBA</name>
<sequence length="1012" mass="109969">MPFPLAPHHVQLIAACYPPSSALLTSGPEYKPNSQELSRLTYYASNRPGKIAKLGNRVKSRNSVALTQECRRDLSLLATSLMSTLDSTLAVLSNDLEVAAKVASVFVWWSTYTNGQLLGIDQTLTRDYISTLHRFSSMCLSEAKDSEDRNRLRVIGLGALTGAVASEALYNSPSQIKAQASAIVPALLVNLLQVDTSVLDYESEYDRISPPLGTFLADFRSRPLLERRAASIHLRIDGDEGPTSGDVASAALKAFACLLSQSNGGQVSVVMQAALDSLGLHDGWKHINHCCWFTRKAIEWTQYQYRFAVPARLIDRLMEAQEDSRPSDLHKTLAAMIKAAFTAPVPLVNLSTSDVCSNLTALILRRIAINPNDDLLPDLVGCVGALGMHIYYADQIHDLACEIIGRITHVEGNGFGAGSQTSVRRGEGRVMALRSLIACVGLLIQSSTKPLHQHATSADGHGDEERCNLGATLARPENDEPEAASPRPSSDGVSLRASLPRRSRIPPDVWQETLSLLCDESFAVRSDYARILVLYLKSEIRPELRSHIFPDGTGQLRPTRTLEDGSHPIESTGLNDGPTSRFLNALQATVFMLATSSHLGLPPSSPPSPVHSLDDVREHELEQRHDSVNVNITPSTPLQEQSFAADQEQAGEPSIAGQSSRRKSLGLATQLLKLHRIRRLLDAALHQSPRSPQLDTGESSACLSDYAHILHILNAVHEQTPTRALLTGFPMLLALRSWCDSDLVPQHRRFAVRQVLVGQWQTLSRIWDIPQLVEVTKNTTSSASFPYPPPEISFPDSEEPLGLHFLSEVEGNDESNSWCGNEPVILSVSKNTNIQRATGFDEASLAKRLGIQWSPDNALRDSVESSLNGDSPRPEHSNPLLKISPALMHISNLSLQSLTRSNRGVGVNDLRDALEGRGAMSNIALSQGRAPSVASIGATHSGASGESATSPSIWSATRPRPRLLIGESRKDVKNVLDKLGIGSNKTTSPPRLSPSPNQSAAARSLLIPPYKG</sequence>
<feature type="region of interest" description="Disordered" evidence="1">
    <location>
        <begin position="640"/>
        <end position="662"/>
    </location>
</feature>
<feature type="compositionally biased region" description="Basic and acidic residues" evidence="1">
    <location>
        <begin position="967"/>
        <end position="976"/>
    </location>
</feature>
<feature type="region of interest" description="Disordered" evidence="1">
    <location>
        <begin position="935"/>
        <end position="1012"/>
    </location>
</feature>
<dbReference type="PANTHER" id="PTHR47766">
    <property type="entry name" value="PROTEIN EFR3"/>
    <property type="match status" value="1"/>
</dbReference>
<evidence type="ECO:0000313" key="2">
    <source>
        <dbReference type="EMBL" id="OCB87558.1"/>
    </source>
</evidence>
<protein>
    <recommendedName>
        <fullName evidence="4">Cellular morphogenesis-related protein</fullName>
    </recommendedName>
</protein>
<keyword evidence="3" id="KW-1185">Reference proteome</keyword>
<dbReference type="PANTHER" id="PTHR47766:SF1">
    <property type="entry name" value="PROTEIN EFR3"/>
    <property type="match status" value="1"/>
</dbReference>
<feature type="compositionally biased region" description="Polar residues" evidence="1">
    <location>
        <begin position="983"/>
        <end position="1001"/>
    </location>
</feature>
<gene>
    <name evidence="2" type="ORF">A7U60_g5464</name>
</gene>
<evidence type="ECO:0008006" key="4">
    <source>
        <dbReference type="Google" id="ProtNLM"/>
    </source>
</evidence>
<evidence type="ECO:0000256" key="1">
    <source>
        <dbReference type="SAM" id="MobiDB-lite"/>
    </source>
</evidence>
<accession>A0A9Q5N8E1</accession>
<dbReference type="EMBL" id="LNZH02000191">
    <property type="protein sequence ID" value="OCB87558.1"/>
    <property type="molecule type" value="Genomic_DNA"/>
</dbReference>
<dbReference type="InterPro" id="IPR039786">
    <property type="entry name" value="EFR3"/>
</dbReference>
<dbReference type="GO" id="GO:0072659">
    <property type="term" value="P:protein localization to plasma membrane"/>
    <property type="evidence" value="ECO:0007669"/>
    <property type="project" value="InterPro"/>
</dbReference>
<reference evidence="2" key="1">
    <citation type="submission" date="2016-06" db="EMBL/GenBank/DDBJ databases">
        <title>Draft Genome sequence of the fungus Inonotus baumii.</title>
        <authorList>
            <person name="Zhu H."/>
            <person name="Lin W."/>
        </authorList>
    </citation>
    <scope>NUCLEOTIDE SEQUENCE</scope>
    <source>
        <strain evidence="2">821</strain>
    </source>
</reference>
<dbReference type="Proteomes" id="UP000757232">
    <property type="component" value="Unassembled WGS sequence"/>
</dbReference>